<comment type="caution">
    <text evidence="4">The sequence shown here is derived from an EMBL/GenBank/DDBJ whole genome shotgun (WGS) entry which is preliminary data.</text>
</comment>
<feature type="domain" description="Pyruvate phosphate dikinase AMP/ATP-binding" evidence="3">
    <location>
        <begin position="17"/>
        <end position="332"/>
    </location>
</feature>
<protein>
    <submittedName>
        <fullName evidence="4">Pyruvate,water dikinase</fullName>
        <ecNumber evidence="4">2.7.9.2</ecNumber>
    </submittedName>
</protein>
<gene>
    <name evidence="4" type="ORF">H4W81_002480</name>
</gene>
<dbReference type="InterPro" id="IPR002192">
    <property type="entry name" value="PPDK_AMP/ATP-bd"/>
</dbReference>
<evidence type="ECO:0000259" key="3">
    <source>
        <dbReference type="Pfam" id="PF01326"/>
    </source>
</evidence>
<dbReference type="Proteomes" id="UP000661607">
    <property type="component" value="Unassembled WGS sequence"/>
</dbReference>
<dbReference type="Pfam" id="PF00391">
    <property type="entry name" value="PEP-utilizers"/>
    <property type="match status" value="1"/>
</dbReference>
<organism evidence="4 5">
    <name type="scientific">Nonomuraea africana</name>
    <dbReference type="NCBI Taxonomy" id="46171"/>
    <lineage>
        <taxon>Bacteria</taxon>
        <taxon>Bacillati</taxon>
        <taxon>Actinomycetota</taxon>
        <taxon>Actinomycetes</taxon>
        <taxon>Streptosporangiales</taxon>
        <taxon>Streptosporangiaceae</taxon>
        <taxon>Nonomuraea</taxon>
    </lineage>
</organism>
<feature type="domain" description="PEP-utilising enzyme mobile" evidence="2">
    <location>
        <begin position="785"/>
        <end position="854"/>
    </location>
</feature>
<dbReference type="PANTHER" id="PTHR43615">
    <property type="entry name" value="PHOSPHOENOLPYRUVATE SYNTHASE-RELATED"/>
    <property type="match status" value="1"/>
</dbReference>
<feature type="region of interest" description="Disordered" evidence="1">
    <location>
        <begin position="599"/>
        <end position="619"/>
    </location>
</feature>
<dbReference type="Gene3D" id="3.50.30.10">
    <property type="entry name" value="Phosphohistidine domain"/>
    <property type="match status" value="1"/>
</dbReference>
<dbReference type="SUPFAM" id="SSF52009">
    <property type="entry name" value="Phosphohistidine domain"/>
    <property type="match status" value="1"/>
</dbReference>
<dbReference type="Gene3D" id="3.30.1490.20">
    <property type="entry name" value="ATP-grasp fold, A domain"/>
    <property type="match status" value="1"/>
</dbReference>
<evidence type="ECO:0000256" key="1">
    <source>
        <dbReference type="SAM" id="MobiDB-lite"/>
    </source>
</evidence>
<evidence type="ECO:0000313" key="4">
    <source>
        <dbReference type="EMBL" id="MBE1559701.1"/>
    </source>
</evidence>
<feature type="compositionally biased region" description="Low complexity" evidence="1">
    <location>
        <begin position="607"/>
        <end position="619"/>
    </location>
</feature>
<sequence>MTFVTALKDLDRHSLAVAGGKGANLGEAIRAGFPVPDGFVVTTDAYALVAADPRVSAVLAETLSEIQAGMPGELTGEQPAGADPGARVRAAFEVAEVPEKIRRAILDAYAALGAGPVAVRSSATAEDLPGAAFAGQQDTYLNVVGERALIDAVRRCWASLWTARAIAYRARRGIGAGIETGIGADGEVGGVRIAVVVQAMAEAELAGVMFTANPVTGARDQIIVEASGGLGEAVVSGLVTPDHYVLDGHGRIVEHTPGRREVVIRPAPGGGVLKETPAAGAVGAAESLPERALARLAALGRAVEAHFGRPQDIEWAYAAGAVTLLQARPLTALPPPPLRLGRLRRKLGSILLEYVPVRPYPIDMSTWVPYGPAGLMAEVTRHFGLRGAFEGFLPEVDGVVERLVPPAPRPSLAMLATPYKLVRLARRHDPARWTADPRFAAFMASMARLQERDVAAMDWPELVRLPRQALRSLAPIAAFRIDYLPRTGLSLLRLALVLRLLGRGGLLAELITGARTRTADANRALEALAAMVRQDRRLGAALEEGALTFEHNDAFRTAFAAFLTEYGHRETTSPILVTPPTWGEAPEVVLGAIKVLAGRPPEPAGTADQPDQPDQVDQADQAERALRSLLEHRLLRGRPRRAQRVRRWVEQARAGLAFREDSHFYFTKPLPVLRRALLEMGARLRDAGVLAASEEVFHLRLEELETIGDPARASAADRARLRELVRRRAQRRAELEGVPLIDPRAVFPVQDAGDALVAGTPAGGGRAGGPVRVIREPAEFGTLAGGEVLVCPYTNPSWTPLFQRAAAVVVDTGGPASHAAIVAREYGIPAVMGTAVGTSVLRTGQMVTVDGSTGRVTASEITS</sequence>
<dbReference type="Gene3D" id="3.30.470.20">
    <property type="entry name" value="ATP-grasp fold, B domain"/>
    <property type="match status" value="1"/>
</dbReference>
<dbReference type="RefSeq" id="WP_192774930.1">
    <property type="nucleotide sequence ID" value="NZ_BAAASY010000005.1"/>
</dbReference>
<name>A0ABR9KCG1_9ACTN</name>
<dbReference type="Pfam" id="PF01326">
    <property type="entry name" value="PPDK_N"/>
    <property type="match status" value="1"/>
</dbReference>
<dbReference type="InterPro" id="IPR051549">
    <property type="entry name" value="PEP_Utilizing_Enz"/>
</dbReference>
<reference evidence="4 5" key="1">
    <citation type="submission" date="2020-10" db="EMBL/GenBank/DDBJ databases">
        <title>Sequencing the genomes of 1000 actinobacteria strains.</title>
        <authorList>
            <person name="Klenk H.-P."/>
        </authorList>
    </citation>
    <scope>NUCLEOTIDE SEQUENCE [LARGE SCALE GENOMIC DNA]</scope>
    <source>
        <strain evidence="4 5">DSM 43748</strain>
    </source>
</reference>
<dbReference type="EMBL" id="JADBEF010000001">
    <property type="protein sequence ID" value="MBE1559701.1"/>
    <property type="molecule type" value="Genomic_DNA"/>
</dbReference>
<dbReference type="InterPro" id="IPR008279">
    <property type="entry name" value="PEP-util_enz_mobile_dom"/>
</dbReference>
<accession>A0ABR9KCG1</accession>
<dbReference type="GO" id="GO:0008986">
    <property type="term" value="F:pyruvate, water dikinase activity"/>
    <property type="evidence" value="ECO:0007669"/>
    <property type="project" value="UniProtKB-EC"/>
</dbReference>
<dbReference type="InterPro" id="IPR013815">
    <property type="entry name" value="ATP_grasp_subdomain_1"/>
</dbReference>
<dbReference type="EC" id="2.7.9.2" evidence="4"/>
<dbReference type="InterPro" id="IPR036637">
    <property type="entry name" value="Phosphohistidine_dom_sf"/>
</dbReference>
<dbReference type="SUPFAM" id="SSF56059">
    <property type="entry name" value="Glutathione synthetase ATP-binding domain-like"/>
    <property type="match status" value="1"/>
</dbReference>
<evidence type="ECO:0000259" key="2">
    <source>
        <dbReference type="Pfam" id="PF00391"/>
    </source>
</evidence>
<keyword evidence="4" id="KW-0808">Transferase</keyword>
<proteinExistence type="predicted"/>
<keyword evidence="4" id="KW-0670">Pyruvate</keyword>
<keyword evidence="5" id="KW-1185">Reference proteome</keyword>
<dbReference type="PANTHER" id="PTHR43615:SF1">
    <property type="entry name" value="PPDK_N DOMAIN-CONTAINING PROTEIN"/>
    <property type="match status" value="1"/>
</dbReference>
<evidence type="ECO:0000313" key="5">
    <source>
        <dbReference type="Proteomes" id="UP000661607"/>
    </source>
</evidence>